<proteinExistence type="predicted"/>
<dbReference type="AlphaFoldDB" id="A0A3A4AZU7"/>
<name>A0A3A4AZU7_9ACTN</name>
<gene>
    <name evidence="2" type="ORF">D5H75_10110</name>
</gene>
<comment type="caution">
    <text evidence="2">The sequence shown here is derived from an EMBL/GenBank/DDBJ whole genome shotgun (WGS) entry which is preliminary data.</text>
</comment>
<dbReference type="Proteomes" id="UP000265768">
    <property type="component" value="Unassembled WGS sequence"/>
</dbReference>
<dbReference type="OrthoDB" id="4350374at2"/>
<keyword evidence="1" id="KW-1133">Transmembrane helix</keyword>
<sequence length="190" mass="20469">MNRHKSHINRTALTLVGLVLLAAGALALAKALGAFGRRTGHLMTPAMERFAAQHQWFWWAVAAGLLVLVVLGLSWLLAQGGSDRVRGGLHLADGPDGVTRMNAGAATDAVTSELKALPGVQDAHTTLAGTPDKPYLRVNVTIDESTDVASFRTRLRNHVIARLRTALELDHLQSLVRLRLANTPKPRDLA</sequence>
<feature type="transmembrane region" description="Helical" evidence="1">
    <location>
        <begin position="57"/>
        <end position="78"/>
    </location>
</feature>
<evidence type="ECO:0000313" key="2">
    <source>
        <dbReference type="EMBL" id="RJL33188.1"/>
    </source>
</evidence>
<keyword evidence="1" id="KW-0472">Membrane</keyword>
<organism evidence="2 3">
    <name type="scientific">Bailinhaonella thermotolerans</name>
    <dbReference type="NCBI Taxonomy" id="1070861"/>
    <lineage>
        <taxon>Bacteria</taxon>
        <taxon>Bacillati</taxon>
        <taxon>Actinomycetota</taxon>
        <taxon>Actinomycetes</taxon>
        <taxon>Streptosporangiales</taxon>
        <taxon>Streptosporangiaceae</taxon>
        <taxon>Bailinhaonella</taxon>
    </lineage>
</organism>
<reference evidence="2 3" key="1">
    <citation type="submission" date="2018-09" db="EMBL/GenBank/DDBJ databases">
        <title>YIM 75507 draft genome.</title>
        <authorList>
            <person name="Tang S."/>
            <person name="Feng Y."/>
        </authorList>
    </citation>
    <scope>NUCLEOTIDE SEQUENCE [LARGE SCALE GENOMIC DNA]</scope>
    <source>
        <strain evidence="2 3">YIM 75507</strain>
    </source>
</reference>
<keyword evidence="1" id="KW-0812">Transmembrane</keyword>
<dbReference type="EMBL" id="QZEY01000003">
    <property type="protein sequence ID" value="RJL33188.1"/>
    <property type="molecule type" value="Genomic_DNA"/>
</dbReference>
<accession>A0A3A4AZU7</accession>
<keyword evidence="3" id="KW-1185">Reference proteome</keyword>
<dbReference type="RefSeq" id="WP_119926148.1">
    <property type="nucleotide sequence ID" value="NZ_QZEY01000003.1"/>
</dbReference>
<evidence type="ECO:0000256" key="1">
    <source>
        <dbReference type="SAM" id="Phobius"/>
    </source>
</evidence>
<evidence type="ECO:0000313" key="3">
    <source>
        <dbReference type="Proteomes" id="UP000265768"/>
    </source>
</evidence>
<protein>
    <submittedName>
        <fullName evidence="2">Alkaline shock response membrane anchor protein AmaP</fullName>
    </submittedName>
</protein>